<feature type="compositionally biased region" description="Polar residues" evidence="1">
    <location>
        <begin position="126"/>
        <end position="135"/>
    </location>
</feature>
<dbReference type="Pfam" id="PF14438">
    <property type="entry name" value="SM-ATX"/>
    <property type="match status" value="1"/>
</dbReference>
<dbReference type="InterPro" id="IPR009604">
    <property type="entry name" value="LsmAD_domain"/>
</dbReference>
<comment type="caution">
    <text evidence="3">The sequence shown here is derived from an EMBL/GenBank/DDBJ whole genome shotgun (WGS) entry which is preliminary data.</text>
</comment>
<feature type="region of interest" description="Disordered" evidence="1">
    <location>
        <begin position="482"/>
        <end position="523"/>
    </location>
</feature>
<gene>
    <name evidence="3" type="ORF">Fot_08637</name>
    <name evidence="4" type="ORF">Fot_08766</name>
</gene>
<reference evidence="5" key="2">
    <citation type="submission" date="2024-07" db="EMBL/GenBank/DDBJ databases">
        <title>Two chromosome-level genome assemblies of Korean endemic species Abeliophyllum distichum and Forsythia ovata (Oleaceae).</title>
        <authorList>
            <person name="Jang H."/>
        </authorList>
    </citation>
    <scope>NUCLEOTIDE SEQUENCE [LARGE SCALE GENOMIC DNA]</scope>
</reference>
<dbReference type="EMBL" id="JBFOLJ010000002">
    <property type="protein sequence ID" value="KAL2555147.1"/>
    <property type="molecule type" value="Genomic_DNA"/>
</dbReference>
<sequence>MFVTATTIRGFSDTNMRCPSFARLILRSGCLLSWFATQVNPEAVTAYTYLGRTFDGSPLCGLLPRGFEPSMLRRELSCFTTVPCSWGLSLMNMHQAVHPGSSSNEYIHRKIERDVATRFDNKFQAGKTNSSRSTGLGNGGEPESPSRDRLIYLTTCLIGHQVEVQVLDGSVFSGIFHSTNADEDFGIILNMAHLVKDGSQEHNNISDSVSIPPSRTLIVPAKELVQVVAKGVSVTRDGLTNELLNAKQQELMIDACISQSWCVEVERELEPWVPDEDDPGCPELENIFDNTWNRDWDQFEANETLFGVKTTFNEEFYTTKLEKGPQKGLEREAMRIAREIEGEETRDLHLAEERGLQLNKQFEIDEETRFSSVCRGVDDSGCDEIEDILLDSRNDGTYGGVSRSAIRKPFTNLNTGRISDEAEVSLRSLSMDEVQFSQTSTSREMYHSASDDHVRQLTAEQLCKSSSATDARIQENQFIGHADSSYAEEDTEKQALPDQSRASKTMDLCSSLTPRKESSDKAVLSHEATSYDPSHVSIKGQVKESSCNELSEGAVASKTQGTSTSLAWPSSSALSSYCGGATSISAGHGLSPSSFVGSLSSDKSTLNPHAKEFKLNPNAQSFIPSQTPLRPASPVPDSSFYYRANMAALPQVHGMPVSIGIGPSFTAQQAVIFNPQVAPMPQTYFHPNGPQYGPQMITGQPGQVMYMPTYPPEMPYKGRDF</sequence>
<evidence type="ECO:0000259" key="2">
    <source>
        <dbReference type="SMART" id="SM01272"/>
    </source>
</evidence>
<dbReference type="PANTHER" id="PTHR12854">
    <property type="entry name" value="ATAXIN 2-RELATED"/>
    <property type="match status" value="1"/>
</dbReference>
<reference evidence="3" key="1">
    <citation type="submission" date="2024-07" db="EMBL/GenBank/DDBJ databases">
        <title>Two chromosome-level genome assemblies of Korean endemic species Abeliophyllum distichum and Forsythia ovata (Oleaceae).</title>
        <authorList>
            <person name="Mun J.H."/>
        </authorList>
    </citation>
    <scope>NUCLEOTIDE SEQUENCE</scope>
    <source>
        <strain evidence="3">KNKB202402200001</strain>
        <tissue evidence="3">Leaf</tissue>
    </source>
</reference>
<feature type="region of interest" description="Disordered" evidence="1">
    <location>
        <begin position="122"/>
        <end position="146"/>
    </location>
</feature>
<dbReference type="InterPro" id="IPR045117">
    <property type="entry name" value="ATXN2-like"/>
</dbReference>
<dbReference type="Proteomes" id="UP001604277">
    <property type="component" value="Unassembled WGS sequence"/>
</dbReference>
<dbReference type="GO" id="GO:0005737">
    <property type="term" value="C:cytoplasm"/>
    <property type="evidence" value="ECO:0007669"/>
    <property type="project" value="UniProtKB-ARBA"/>
</dbReference>
<keyword evidence="5" id="KW-1185">Reference proteome</keyword>
<feature type="domain" description="LsmAD" evidence="2">
    <location>
        <begin position="306"/>
        <end position="376"/>
    </location>
</feature>
<protein>
    <submittedName>
        <fullName evidence="3">Polyadenylate-binding protein-interacting protein 4</fullName>
    </submittedName>
</protein>
<dbReference type="InterPro" id="IPR025852">
    <property type="entry name" value="SM_dom_ATX"/>
</dbReference>
<evidence type="ECO:0000313" key="5">
    <source>
        <dbReference type="Proteomes" id="UP001604277"/>
    </source>
</evidence>
<dbReference type="Pfam" id="PF06741">
    <property type="entry name" value="LsmAD"/>
    <property type="match status" value="1"/>
</dbReference>
<name>A0ABD1X270_9LAMI</name>
<feature type="compositionally biased region" description="Polar residues" evidence="1">
    <location>
        <begin position="500"/>
        <end position="513"/>
    </location>
</feature>
<dbReference type="PANTHER" id="PTHR12854:SF7">
    <property type="entry name" value="ATAXIN-2 HOMOLOG"/>
    <property type="match status" value="1"/>
</dbReference>
<proteinExistence type="predicted"/>
<dbReference type="EMBL" id="JBFOLJ010000002">
    <property type="protein sequence ID" value="KAL2555018.1"/>
    <property type="molecule type" value="Genomic_DNA"/>
</dbReference>
<feature type="compositionally biased region" description="Basic and acidic residues" evidence="1">
    <location>
        <begin position="514"/>
        <end position="523"/>
    </location>
</feature>
<organism evidence="3 5">
    <name type="scientific">Forsythia ovata</name>
    <dbReference type="NCBI Taxonomy" id="205694"/>
    <lineage>
        <taxon>Eukaryota</taxon>
        <taxon>Viridiplantae</taxon>
        <taxon>Streptophyta</taxon>
        <taxon>Embryophyta</taxon>
        <taxon>Tracheophyta</taxon>
        <taxon>Spermatophyta</taxon>
        <taxon>Magnoliopsida</taxon>
        <taxon>eudicotyledons</taxon>
        <taxon>Gunneridae</taxon>
        <taxon>Pentapetalae</taxon>
        <taxon>asterids</taxon>
        <taxon>lamiids</taxon>
        <taxon>Lamiales</taxon>
        <taxon>Oleaceae</taxon>
        <taxon>Forsythieae</taxon>
        <taxon>Forsythia</taxon>
    </lineage>
</organism>
<evidence type="ECO:0000313" key="3">
    <source>
        <dbReference type="EMBL" id="KAL2555018.1"/>
    </source>
</evidence>
<dbReference type="SMART" id="SM01272">
    <property type="entry name" value="LsmAD"/>
    <property type="match status" value="1"/>
</dbReference>
<accession>A0ABD1X270</accession>
<dbReference type="AlphaFoldDB" id="A0ABD1X270"/>
<evidence type="ECO:0000256" key="1">
    <source>
        <dbReference type="SAM" id="MobiDB-lite"/>
    </source>
</evidence>
<evidence type="ECO:0000313" key="4">
    <source>
        <dbReference type="EMBL" id="KAL2555147.1"/>
    </source>
</evidence>